<reference evidence="2" key="1">
    <citation type="submission" date="2017-05" db="EMBL/GenBank/DDBJ databases">
        <authorList>
            <person name="Sharma S."/>
            <person name="Sidhu C."/>
            <person name="Pinnaka A.K."/>
        </authorList>
    </citation>
    <scope>NUCLEOTIDE SEQUENCE [LARGE SCALE GENOMIC DNA]</scope>
    <source>
        <strain evidence="2">AK93</strain>
    </source>
</reference>
<evidence type="ECO:0000313" key="1">
    <source>
        <dbReference type="EMBL" id="RFA37978.1"/>
    </source>
</evidence>
<keyword evidence="2" id="KW-1185">Reference proteome</keyword>
<dbReference type="RefSeq" id="WP_116301288.1">
    <property type="nucleotide sequence ID" value="NZ_NFZV01000004.1"/>
</dbReference>
<name>A0A3E0WYU9_9GAMM</name>
<evidence type="ECO:0000313" key="2">
    <source>
        <dbReference type="Proteomes" id="UP000256763"/>
    </source>
</evidence>
<dbReference type="OrthoDB" id="9342527at2"/>
<protein>
    <recommendedName>
        <fullName evidence="3">DUF481 domain-containing protein</fullName>
    </recommendedName>
</protein>
<proteinExistence type="predicted"/>
<gene>
    <name evidence="1" type="ORF">CAL65_06315</name>
</gene>
<comment type="caution">
    <text evidence="1">The sequence shown here is derived from an EMBL/GenBank/DDBJ whole genome shotgun (WGS) entry which is preliminary data.</text>
</comment>
<dbReference type="EMBL" id="NFZW01000005">
    <property type="protein sequence ID" value="RFA37978.1"/>
    <property type="molecule type" value="Genomic_DNA"/>
</dbReference>
<sequence>MKTYRACSLGCLVGVWLVIWPVVGAAWLDNRERPDTAEVVDKVHRQVATEVVVLGRQLDSLFGHDEFPADDAGSLLRLGGTVLVGEGDEDFQSLARFRLAVPRTEQRWNIFLESETEDLFDGRRHDGRGETGRGRPREQGAVAGLQFLHDFAEVWNFDVDLGVRVRWPLDPYTRVRVRRSFPLATWELRLGQSLFWYERTGSGTSSEMRWQREVGTGRLLRSLSEITWLDREQQFYYKQDLLVSQRLQADRGVVYQVGVRGESEPNHQVDHYFVNARLRRNVWRQWLFVELQPELMFARENDFAVERRVFVTLEAVFGDLRALD</sequence>
<accession>A0A3E0WYU9</accession>
<evidence type="ECO:0008006" key="3">
    <source>
        <dbReference type="Google" id="ProtNLM"/>
    </source>
</evidence>
<dbReference type="AlphaFoldDB" id="A0A3E0WYU9"/>
<dbReference type="Proteomes" id="UP000256763">
    <property type="component" value="Unassembled WGS sequence"/>
</dbReference>
<organism evidence="1 2">
    <name type="scientific">Alkalilimnicola ehrlichii</name>
    <dbReference type="NCBI Taxonomy" id="351052"/>
    <lineage>
        <taxon>Bacteria</taxon>
        <taxon>Pseudomonadati</taxon>
        <taxon>Pseudomonadota</taxon>
        <taxon>Gammaproteobacteria</taxon>
        <taxon>Chromatiales</taxon>
        <taxon>Ectothiorhodospiraceae</taxon>
        <taxon>Alkalilimnicola</taxon>
    </lineage>
</organism>